<proteinExistence type="predicted"/>
<dbReference type="EMBL" id="JBFXLR010000086">
    <property type="protein sequence ID" value="KAL2838331.1"/>
    <property type="molecule type" value="Genomic_DNA"/>
</dbReference>
<dbReference type="RefSeq" id="XP_070892958.1">
    <property type="nucleotide sequence ID" value="XM_071047250.1"/>
</dbReference>
<protein>
    <submittedName>
        <fullName evidence="2">Uncharacterized protein</fullName>
    </submittedName>
</protein>
<feature type="region of interest" description="Disordered" evidence="1">
    <location>
        <begin position="129"/>
        <end position="153"/>
    </location>
</feature>
<evidence type="ECO:0000313" key="3">
    <source>
        <dbReference type="Proteomes" id="UP001610444"/>
    </source>
</evidence>
<name>A0ABR4JEN2_9EURO</name>
<reference evidence="2 3" key="1">
    <citation type="submission" date="2024-07" db="EMBL/GenBank/DDBJ databases">
        <title>Section-level genome sequencing and comparative genomics of Aspergillus sections Usti and Cavernicolus.</title>
        <authorList>
            <consortium name="Lawrence Berkeley National Laboratory"/>
            <person name="Nybo J.L."/>
            <person name="Vesth T.C."/>
            <person name="Theobald S."/>
            <person name="Frisvad J.C."/>
            <person name="Larsen T.O."/>
            <person name="Kjaerboelling I."/>
            <person name="Rothschild-Mancinelli K."/>
            <person name="Lyhne E.K."/>
            <person name="Kogle M.E."/>
            <person name="Barry K."/>
            <person name="Clum A."/>
            <person name="Na H."/>
            <person name="Ledsgaard L."/>
            <person name="Lin J."/>
            <person name="Lipzen A."/>
            <person name="Kuo A."/>
            <person name="Riley R."/>
            <person name="Mondo S."/>
            <person name="LaButti K."/>
            <person name="Haridas S."/>
            <person name="Pangalinan J."/>
            <person name="Salamov A.A."/>
            <person name="Simmons B.A."/>
            <person name="Magnuson J.K."/>
            <person name="Chen J."/>
            <person name="Drula E."/>
            <person name="Henrissat B."/>
            <person name="Wiebenga A."/>
            <person name="Lubbers R.J."/>
            <person name="Gomes A.C."/>
            <person name="Macurrencykelacurrency M.R."/>
            <person name="Stajich J."/>
            <person name="Grigoriev I.V."/>
            <person name="Mortensen U.H."/>
            <person name="De vries R.P."/>
            <person name="Baker S.E."/>
            <person name="Andersen M.R."/>
        </authorList>
    </citation>
    <scope>NUCLEOTIDE SEQUENCE [LARGE SCALE GENOMIC DNA]</scope>
    <source>
        <strain evidence="2 3">CBS 756.74</strain>
    </source>
</reference>
<evidence type="ECO:0000256" key="1">
    <source>
        <dbReference type="SAM" id="MobiDB-lite"/>
    </source>
</evidence>
<gene>
    <name evidence="2" type="ORF">BJX68DRAFT_272662</name>
</gene>
<comment type="caution">
    <text evidence="2">The sequence shown here is derived from an EMBL/GenBank/DDBJ whole genome shotgun (WGS) entry which is preliminary data.</text>
</comment>
<evidence type="ECO:0000313" key="2">
    <source>
        <dbReference type="EMBL" id="KAL2838331.1"/>
    </source>
</evidence>
<dbReference type="Proteomes" id="UP001610444">
    <property type="component" value="Unassembled WGS sequence"/>
</dbReference>
<organism evidence="2 3">
    <name type="scientific">Aspergillus pseudodeflectus</name>
    <dbReference type="NCBI Taxonomy" id="176178"/>
    <lineage>
        <taxon>Eukaryota</taxon>
        <taxon>Fungi</taxon>
        <taxon>Dikarya</taxon>
        <taxon>Ascomycota</taxon>
        <taxon>Pezizomycotina</taxon>
        <taxon>Eurotiomycetes</taxon>
        <taxon>Eurotiomycetidae</taxon>
        <taxon>Eurotiales</taxon>
        <taxon>Aspergillaceae</taxon>
        <taxon>Aspergillus</taxon>
        <taxon>Aspergillus subgen. Nidulantes</taxon>
    </lineage>
</organism>
<accession>A0ABR4JEN2</accession>
<keyword evidence="3" id="KW-1185">Reference proteome</keyword>
<dbReference type="GeneID" id="98162414"/>
<sequence>MPETLARSIAGIESYDLLIPAESAEPRESDVEHQSVATGAGYNKNPEIKEALPRGLMLAIDGGQHLSHLECDKWMVMVAVGVTVCDDGFGLVMAVVGDEPICNCELAHGQAYAGRAYHPGDSGEKLMARQTSPGHTVCNQRGSRQSKSPWLDG</sequence>